<evidence type="ECO:0000259" key="2">
    <source>
        <dbReference type="Pfam" id="PF18153"/>
    </source>
</evidence>
<name>A1B3G8_PARDP</name>
<gene>
    <name evidence="3" type="ordered locus">Pden_1970</name>
</gene>
<keyword evidence="1" id="KW-0472">Membrane</keyword>
<dbReference type="InterPro" id="IPR041208">
    <property type="entry name" value="Cap15"/>
</dbReference>
<feature type="transmembrane region" description="Helical" evidence="1">
    <location>
        <begin position="36"/>
        <end position="54"/>
    </location>
</feature>
<protein>
    <submittedName>
        <fullName evidence="3">Putative pancortin-3</fullName>
    </submittedName>
</protein>
<keyword evidence="4" id="KW-1185">Reference proteome</keyword>
<keyword evidence="1" id="KW-0812">Transmembrane</keyword>
<dbReference type="Proteomes" id="UP000000361">
    <property type="component" value="Chromosome 1"/>
</dbReference>
<proteinExistence type="predicted"/>
<feature type="domain" description="CD-NTase-associated protein 15" evidence="2">
    <location>
        <begin position="70"/>
        <end position="187"/>
    </location>
</feature>
<dbReference type="EMBL" id="CP000489">
    <property type="protein sequence ID" value="ABL70062.1"/>
    <property type="molecule type" value="Genomic_DNA"/>
</dbReference>
<dbReference type="EnsemblBacteria" id="ABL70062">
    <property type="protein sequence ID" value="ABL70062"/>
    <property type="gene ID" value="Pden_1970"/>
</dbReference>
<accession>A1B3G8</accession>
<evidence type="ECO:0000313" key="4">
    <source>
        <dbReference type="Proteomes" id="UP000000361"/>
    </source>
</evidence>
<dbReference type="KEGG" id="pde:Pden_1970"/>
<organism evidence="3 4">
    <name type="scientific">Paracoccus denitrificans (strain Pd 1222)</name>
    <dbReference type="NCBI Taxonomy" id="318586"/>
    <lineage>
        <taxon>Bacteria</taxon>
        <taxon>Pseudomonadati</taxon>
        <taxon>Pseudomonadota</taxon>
        <taxon>Alphaproteobacteria</taxon>
        <taxon>Rhodobacterales</taxon>
        <taxon>Paracoccaceae</taxon>
        <taxon>Paracoccus</taxon>
    </lineage>
</organism>
<dbReference type="Pfam" id="PF18153">
    <property type="entry name" value="Cap15_CD_rec"/>
    <property type="match status" value="1"/>
</dbReference>
<sequence length="193" mass="21347">MYIAFFAGTIAGGLAVGVGLLMTVARDAGYLSLPEIVLWPVTGAAVFGAMFFVFDRFGWRWRGVRSAVGIPDISGTWLLEGVSYDQGSQPKWRWSGQIEITQKYEKIFVCLRTAQSGSYSISAALIPEGRRYRLIYSYRNQPKPGEPDLQAHIGHCELLFEPDLQSAEGSYFNGGGRFTHGTMNLKRRAPDAA</sequence>
<evidence type="ECO:0000313" key="3">
    <source>
        <dbReference type="EMBL" id="ABL70062.1"/>
    </source>
</evidence>
<dbReference type="OrthoDB" id="7505004at2"/>
<dbReference type="HOGENOM" id="CLU_112351_0_1_5"/>
<keyword evidence="1" id="KW-1133">Transmembrane helix</keyword>
<dbReference type="eggNOG" id="ENOG5032SGD">
    <property type="taxonomic scope" value="Bacteria"/>
</dbReference>
<dbReference type="STRING" id="318586.Pden_1970"/>
<reference evidence="4" key="1">
    <citation type="submission" date="2006-12" db="EMBL/GenBank/DDBJ databases">
        <title>Complete sequence of chromosome 1 of Paracoccus denitrificans PD1222.</title>
        <authorList>
            <person name="Copeland A."/>
            <person name="Lucas S."/>
            <person name="Lapidus A."/>
            <person name="Barry K."/>
            <person name="Detter J.C."/>
            <person name="Glavina del Rio T."/>
            <person name="Hammon N."/>
            <person name="Israni S."/>
            <person name="Dalin E."/>
            <person name="Tice H."/>
            <person name="Pitluck S."/>
            <person name="Munk A.C."/>
            <person name="Brettin T."/>
            <person name="Bruce D."/>
            <person name="Han C."/>
            <person name="Tapia R."/>
            <person name="Gilna P."/>
            <person name="Schmutz J."/>
            <person name="Larimer F."/>
            <person name="Land M."/>
            <person name="Hauser L."/>
            <person name="Kyrpides N."/>
            <person name="Lykidis A."/>
            <person name="Spiro S."/>
            <person name="Richardson D.J."/>
            <person name="Moir J.W.B."/>
            <person name="Ferguson S.J."/>
            <person name="van Spanning R.J.M."/>
            <person name="Richardson P."/>
        </authorList>
    </citation>
    <scope>NUCLEOTIDE SEQUENCE [LARGE SCALE GENOMIC DNA]</scope>
    <source>
        <strain evidence="4">Pd 1222</strain>
    </source>
</reference>
<evidence type="ECO:0000256" key="1">
    <source>
        <dbReference type="SAM" id="Phobius"/>
    </source>
</evidence>
<dbReference type="AlphaFoldDB" id="A1B3G8"/>